<dbReference type="SUPFAM" id="SSF141000">
    <property type="entry name" value="Glu-tRNAGln amidotransferase C subunit"/>
    <property type="match status" value="1"/>
</dbReference>
<organism evidence="3 4">
    <name type="scientific">Dichotomicrobium thermohalophilum</name>
    <dbReference type="NCBI Taxonomy" id="933063"/>
    <lineage>
        <taxon>Bacteria</taxon>
        <taxon>Pseudomonadati</taxon>
        <taxon>Pseudomonadota</taxon>
        <taxon>Alphaproteobacteria</taxon>
        <taxon>Hyphomicrobiales</taxon>
        <taxon>Hyphomicrobiaceae</taxon>
        <taxon>Dichotomicrobium</taxon>
    </lineage>
</organism>
<dbReference type="GO" id="GO:0006450">
    <property type="term" value="P:regulation of translational fidelity"/>
    <property type="evidence" value="ECO:0007669"/>
    <property type="project" value="InterPro"/>
</dbReference>
<evidence type="ECO:0000313" key="3">
    <source>
        <dbReference type="EMBL" id="RIA47414.1"/>
    </source>
</evidence>
<dbReference type="PANTHER" id="PTHR15004:SF0">
    <property type="entry name" value="GLUTAMYL-TRNA(GLN) AMIDOTRANSFERASE SUBUNIT C, MITOCHONDRIAL"/>
    <property type="match status" value="1"/>
</dbReference>
<comment type="subunit">
    <text evidence="2">Heterotrimer of A, B and C subunits.</text>
</comment>
<protein>
    <recommendedName>
        <fullName evidence="2">Aspartyl/glutamyl-tRNA(Asn/Gln) amidotransferase subunit C</fullName>
        <shortName evidence="2">Asp/Glu-ADT subunit C</shortName>
        <ecNumber evidence="2">6.3.5.-</ecNumber>
    </recommendedName>
</protein>
<keyword evidence="2" id="KW-0648">Protein biosynthesis</keyword>
<evidence type="ECO:0000313" key="4">
    <source>
        <dbReference type="Proteomes" id="UP000266273"/>
    </source>
</evidence>
<dbReference type="GO" id="GO:0016740">
    <property type="term" value="F:transferase activity"/>
    <property type="evidence" value="ECO:0007669"/>
    <property type="project" value="UniProtKB-KW"/>
</dbReference>
<proteinExistence type="inferred from homology"/>
<keyword evidence="2" id="KW-0067">ATP-binding</keyword>
<keyword evidence="3" id="KW-0808">Transferase</keyword>
<accession>A0A397PMS1</accession>
<comment type="caution">
    <text evidence="3">The sequence shown here is derived from an EMBL/GenBank/DDBJ whole genome shotgun (WGS) entry which is preliminary data.</text>
</comment>
<dbReference type="HAMAP" id="MF_00122">
    <property type="entry name" value="GatC"/>
    <property type="match status" value="1"/>
</dbReference>
<reference evidence="3 4" key="1">
    <citation type="submission" date="2018-08" db="EMBL/GenBank/DDBJ databases">
        <title>Genomic Encyclopedia of Archaeal and Bacterial Type Strains, Phase II (KMG-II): from individual species to whole genera.</title>
        <authorList>
            <person name="Goeker M."/>
        </authorList>
    </citation>
    <scope>NUCLEOTIDE SEQUENCE [LARGE SCALE GENOMIC DNA]</scope>
    <source>
        <strain evidence="3 4">DSM 5002</strain>
    </source>
</reference>
<dbReference type="OrthoDB" id="9794326at2"/>
<dbReference type="GO" id="GO:0070681">
    <property type="term" value="P:glutaminyl-tRNAGln biosynthesis via transamidation"/>
    <property type="evidence" value="ECO:0007669"/>
    <property type="project" value="TreeGrafter"/>
</dbReference>
<dbReference type="NCBIfam" id="TIGR00135">
    <property type="entry name" value="gatC"/>
    <property type="match status" value="1"/>
</dbReference>
<keyword evidence="1 2" id="KW-0436">Ligase</keyword>
<keyword evidence="2" id="KW-0547">Nucleotide-binding</keyword>
<dbReference type="Proteomes" id="UP000266273">
    <property type="component" value="Unassembled WGS sequence"/>
</dbReference>
<dbReference type="GO" id="GO:0050567">
    <property type="term" value="F:glutaminyl-tRNA synthase (glutamine-hydrolyzing) activity"/>
    <property type="evidence" value="ECO:0007669"/>
    <property type="project" value="UniProtKB-UniRule"/>
</dbReference>
<dbReference type="InterPro" id="IPR036113">
    <property type="entry name" value="Asp/Glu-ADT_sf_sub_c"/>
</dbReference>
<evidence type="ECO:0000256" key="1">
    <source>
        <dbReference type="ARBA" id="ARBA00022598"/>
    </source>
</evidence>
<dbReference type="InterPro" id="IPR003837">
    <property type="entry name" value="GatC"/>
</dbReference>
<comment type="catalytic activity">
    <reaction evidence="2">
        <text>L-glutamyl-tRNA(Gln) + L-glutamine + ATP + H2O = L-glutaminyl-tRNA(Gln) + L-glutamate + ADP + phosphate + H(+)</text>
        <dbReference type="Rhea" id="RHEA:17521"/>
        <dbReference type="Rhea" id="RHEA-COMP:9681"/>
        <dbReference type="Rhea" id="RHEA-COMP:9684"/>
        <dbReference type="ChEBI" id="CHEBI:15377"/>
        <dbReference type="ChEBI" id="CHEBI:15378"/>
        <dbReference type="ChEBI" id="CHEBI:29985"/>
        <dbReference type="ChEBI" id="CHEBI:30616"/>
        <dbReference type="ChEBI" id="CHEBI:43474"/>
        <dbReference type="ChEBI" id="CHEBI:58359"/>
        <dbReference type="ChEBI" id="CHEBI:78520"/>
        <dbReference type="ChEBI" id="CHEBI:78521"/>
        <dbReference type="ChEBI" id="CHEBI:456216"/>
    </reaction>
</comment>
<dbReference type="GO" id="GO:0006412">
    <property type="term" value="P:translation"/>
    <property type="evidence" value="ECO:0007669"/>
    <property type="project" value="UniProtKB-UniRule"/>
</dbReference>
<dbReference type="EMBL" id="QXDF01000003">
    <property type="protein sequence ID" value="RIA47414.1"/>
    <property type="molecule type" value="Genomic_DNA"/>
</dbReference>
<dbReference type="GO" id="GO:0050566">
    <property type="term" value="F:asparaginyl-tRNA synthase (glutamine-hydrolyzing) activity"/>
    <property type="evidence" value="ECO:0007669"/>
    <property type="project" value="RHEA"/>
</dbReference>
<name>A0A397PMS1_9HYPH</name>
<comment type="function">
    <text evidence="2">Allows the formation of correctly charged Asn-tRNA(Asn) or Gln-tRNA(Gln) through the transamidation of misacylated Asp-tRNA(Asn) or Glu-tRNA(Gln) in organisms which lack either or both of asparaginyl-tRNA or glutaminyl-tRNA synthetases. The reaction takes place in the presence of glutamine and ATP through an activated phospho-Asp-tRNA(Asn) or phospho-Glu-tRNA(Gln).</text>
</comment>
<dbReference type="AlphaFoldDB" id="A0A397PMS1"/>
<comment type="catalytic activity">
    <reaction evidence="2">
        <text>L-aspartyl-tRNA(Asn) + L-glutamine + ATP + H2O = L-asparaginyl-tRNA(Asn) + L-glutamate + ADP + phosphate + 2 H(+)</text>
        <dbReference type="Rhea" id="RHEA:14513"/>
        <dbReference type="Rhea" id="RHEA-COMP:9674"/>
        <dbReference type="Rhea" id="RHEA-COMP:9677"/>
        <dbReference type="ChEBI" id="CHEBI:15377"/>
        <dbReference type="ChEBI" id="CHEBI:15378"/>
        <dbReference type="ChEBI" id="CHEBI:29985"/>
        <dbReference type="ChEBI" id="CHEBI:30616"/>
        <dbReference type="ChEBI" id="CHEBI:43474"/>
        <dbReference type="ChEBI" id="CHEBI:58359"/>
        <dbReference type="ChEBI" id="CHEBI:78515"/>
        <dbReference type="ChEBI" id="CHEBI:78516"/>
        <dbReference type="ChEBI" id="CHEBI:456216"/>
    </reaction>
</comment>
<dbReference type="EC" id="6.3.5.-" evidence="2"/>
<gene>
    <name evidence="2" type="primary">gatC</name>
    <name evidence="3" type="ORF">BXY53_2493</name>
</gene>
<comment type="similarity">
    <text evidence="2">Belongs to the GatC family.</text>
</comment>
<dbReference type="GO" id="GO:0005524">
    <property type="term" value="F:ATP binding"/>
    <property type="evidence" value="ECO:0007669"/>
    <property type="project" value="UniProtKB-KW"/>
</dbReference>
<keyword evidence="4" id="KW-1185">Reference proteome</keyword>
<dbReference type="RefSeq" id="WP_119062287.1">
    <property type="nucleotide sequence ID" value="NZ_QXDF01000003.1"/>
</dbReference>
<dbReference type="Gene3D" id="1.10.20.60">
    <property type="entry name" value="Glu-tRNAGln amidotransferase C subunit, N-terminal domain"/>
    <property type="match status" value="1"/>
</dbReference>
<sequence length="95" mass="10600">MQIDEATVRHIARLARIKIGKQEAANLERELTAILDWVDQLGEVDTENVAPLTRIGDLTLPWRTDEVTAGGCQDDILRNAPMTEDGFFVVPKVVE</sequence>
<evidence type="ECO:0000256" key="2">
    <source>
        <dbReference type="HAMAP-Rule" id="MF_00122"/>
    </source>
</evidence>
<dbReference type="Pfam" id="PF02686">
    <property type="entry name" value="GatC"/>
    <property type="match status" value="1"/>
</dbReference>
<dbReference type="PANTHER" id="PTHR15004">
    <property type="entry name" value="GLUTAMYL-TRNA(GLN) AMIDOTRANSFERASE SUBUNIT C, MITOCHONDRIAL"/>
    <property type="match status" value="1"/>
</dbReference>